<feature type="domain" description="OmpR/PhoB-type" evidence="9">
    <location>
        <begin position="130"/>
        <end position="229"/>
    </location>
</feature>
<dbReference type="Gene3D" id="1.10.10.10">
    <property type="entry name" value="Winged helix-like DNA-binding domain superfamily/Winged helix DNA-binding domain"/>
    <property type="match status" value="1"/>
</dbReference>
<dbReference type="SMART" id="SM00448">
    <property type="entry name" value="REC"/>
    <property type="match status" value="1"/>
</dbReference>
<gene>
    <name evidence="10" type="ORF">Q4T40_09245</name>
</gene>
<dbReference type="CDD" id="cd17574">
    <property type="entry name" value="REC_OmpR"/>
    <property type="match status" value="1"/>
</dbReference>
<keyword evidence="5" id="KW-0804">Transcription</keyword>
<dbReference type="InterPro" id="IPR039420">
    <property type="entry name" value="WalR-like"/>
</dbReference>
<keyword evidence="3" id="KW-0805">Transcription regulation</keyword>
<dbReference type="Gene3D" id="3.40.50.2300">
    <property type="match status" value="1"/>
</dbReference>
<feature type="DNA-binding region" description="OmpR/PhoB-type" evidence="7">
    <location>
        <begin position="130"/>
        <end position="229"/>
    </location>
</feature>
<accession>A0ABU3NX79</accession>
<keyword evidence="11" id="KW-1185">Reference proteome</keyword>
<feature type="domain" description="Response regulatory" evidence="8">
    <location>
        <begin position="5"/>
        <end position="118"/>
    </location>
</feature>
<evidence type="ECO:0000313" key="10">
    <source>
        <dbReference type="EMBL" id="MDT8901423.1"/>
    </source>
</evidence>
<evidence type="ECO:0000256" key="5">
    <source>
        <dbReference type="ARBA" id="ARBA00023163"/>
    </source>
</evidence>
<keyword evidence="1 6" id="KW-0597">Phosphoprotein</keyword>
<evidence type="ECO:0000259" key="9">
    <source>
        <dbReference type="PROSITE" id="PS51755"/>
    </source>
</evidence>
<dbReference type="SUPFAM" id="SSF52172">
    <property type="entry name" value="CheY-like"/>
    <property type="match status" value="1"/>
</dbReference>
<dbReference type="PANTHER" id="PTHR48111:SF1">
    <property type="entry name" value="TWO-COMPONENT RESPONSE REGULATOR ORR33"/>
    <property type="match status" value="1"/>
</dbReference>
<dbReference type="EMBL" id="JAUOZS010000001">
    <property type="protein sequence ID" value="MDT8901423.1"/>
    <property type="molecule type" value="Genomic_DNA"/>
</dbReference>
<feature type="modified residue" description="4-aspartylphosphate" evidence="6">
    <location>
        <position position="54"/>
    </location>
</feature>
<evidence type="ECO:0000256" key="2">
    <source>
        <dbReference type="ARBA" id="ARBA00023012"/>
    </source>
</evidence>
<evidence type="ECO:0000256" key="7">
    <source>
        <dbReference type="PROSITE-ProRule" id="PRU01091"/>
    </source>
</evidence>
<evidence type="ECO:0000256" key="3">
    <source>
        <dbReference type="ARBA" id="ARBA00023015"/>
    </source>
</evidence>
<dbReference type="RefSeq" id="WP_413779933.1">
    <property type="nucleotide sequence ID" value="NZ_JAUOZS010000001.1"/>
</dbReference>
<organism evidence="10 11">
    <name type="scientific">Anaeroselena agilis</name>
    <dbReference type="NCBI Taxonomy" id="3063788"/>
    <lineage>
        <taxon>Bacteria</taxon>
        <taxon>Bacillati</taxon>
        <taxon>Bacillota</taxon>
        <taxon>Negativicutes</taxon>
        <taxon>Acetonemataceae</taxon>
        <taxon>Anaeroselena</taxon>
    </lineage>
</organism>
<dbReference type="CDD" id="cd00383">
    <property type="entry name" value="trans_reg_C"/>
    <property type="match status" value="1"/>
</dbReference>
<sequence length="231" mass="25654">MTDKTVLIVDDEAQIRELLSLYFTQDGFAVAEAADGASALLSVQQVKPDIIILDIMMPVLDGIEVCRQIRKFSNVPIIILTSRSEDDDRILGLETGADDYVAKPFNPKEIVARAKAVLRRTAAPQQYAAADVVNLPSLAINMAEHSVIAFGHPVALANKELEVLWLLTSHPGKVLSREQMLELVWDYSYSGDTRTVDTHVKRLRKKLGAGPDTPWDIKTVWGIGYKFEVRP</sequence>
<name>A0ABU3NX79_9FIRM</name>
<dbReference type="Proteomes" id="UP001254848">
    <property type="component" value="Unassembled WGS sequence"/>
</dbReference>
<dbReference type="InterPro" id="IPR036388">
    <property type="entry name" value="WH-like_DNA-bd_sf"/>
</dbReference>
<dbReference type="PANTHER" id="PTHR48111">
    <property type="entry name" value="REGULATOR OF RPOS"/>
    <property type="match status" value="1"/>
</dbReference>
<comment type="caution">
    <text evidence="10">The sequence shown here is derived from an EMBL/GenBank/DDBJ whole genome shotgun (WGS) entry which is preliminary data.</text>
</comment>
<evidence type="ECO:0000256" key="1">
    <source>
        <dbReference type="ARBA" id="ARBA00022553"/>
    </source>
</evidence>
<dbReference type="InterPro" id="IPR016032">
    <property type="entry name" value="Sig_transdc_resp-reg_C-effctor"/>
</dbReference>
<dbReference type="Gene3D" id="6.10.250.690">
    <property type="match status" value="1"/>
</dbReference>
<reference evidence="10 11" key="1">
    <citation type="submission" date="2023-07" db="EMBL/GenBank/DDBJ databases">
        <title>The novel representative of Negativicutes class, Anaeroselena agilis gen. nov. sp. nov.</title>
        <authorList>
            <person name="Prokofeva M.I."/>
            <person name="Elcheninov A.G."/>
            <person name="Klyukina A."/>
            <person name="Kublanov I.V."/>
            <person name="Frolov E.N."/>
            <person name="Podosokorskaya O.A."/>
        </authorList>
    </citation>
    <scope>NUCLEOTIDE SEQUENCE [LARGE SCALE GENOMIC DNA]</scope>
    <source>
        <strain evidence="10 11">4137-cl</strain>
    </source>
</reference>
<dbReference type="SMART" id="SM00862">
    <property type="entry name" value="Trans_reg_C"/>
    <property type="match status" value="1"/>
</dbReference>
<dbReference type="PROSITE" id="PS50110">
    <property type="entry name" value="RESPONSE_REGULATORY"/>
    <property type="match status" value="1"/>
</dbReference>
<proteinExistence type="predicted"/>
<evidence type="ECO:0000256" key="4">
    <source>
        <dbReference type="ARBA" id="ARBA00023125"/>
    </source>
</evidence>
<evidence type="ECO:0000256" key="6">
    <source>
        <dbReference type="PROSITE-ProRule" id="PRU00169"/>
    </source>
</evidence>
<dbReference type="InterPro" id="IPR011006">
    <property type="entry name" value="CheY-like_superfamily"/>
</dbReference>
<evidence type="ECO:0000313" key="11">
    <source>
        <dbReference type="Proteomes" id="UP001254848"/>
    </source>
</evidence>
<keyword evidence="2" id="KW-0902">Two-component regulatory system</keyword>
<dbReference type="InterPro" id="IPR001789">
    <property type="entry name" value="Sig_transdc_resp-reg_receiver"/>
</dbReference>
<evidence type="ECO:0000259" key="8">
    <source>
        <dbReference type="PROSITE" id="PS50110"/>
    </source>
</evidence>
<dbReference type="InterPro" id="IPR001867">
    <property type="entry name" value="OmpR/PhoB-type_DNA-bd"/>
</dbReference>
<dbReference type="Pfam" id="PF00072">
    <property type="entry name" value="Response_reg"/>
    <property type="match status" value="1"/>
</dbReference>
<keyword evidence="4 7" id="KW-0238">DNA-binding</keyword>
<protein>
    <submittedName>
        <fullName evidence="10">Response regulator transcription factor</fullName>
    </submittedName>
</protein>
<dbReference type="SUPFAM" id="SSF46894">
    <property type="entry name" value="C-terminal effector domain of the bipartite response regulators"/>
    <property type="match status" value="1"/>
</dbReference>
<dbReference type="Pfam" id="PF00486">
    <property type="entry name" value="Trans_reg_C"/>
    <property type="match status" value="1"/>
</dbReference>
<dbReference type="PROSITE" id="PS51755">
    <property type="entry name" value="OMPR_PHOB"/>
    <property type="match status" value="1"/>
</dbReference>